<proteinExistence type="predicted"/>
<gene>
    <name evidence="1" type="ORF">HID58_046453</name>
</gene>
<dbReference type="Proteomes" id="UP000824890">
    <property type="component" value="Unassembled WGS sequence"/>
</dbReference>
<keyword evidence="2" id="KW-1185">Reference proteome</keyword>
<sequence>NGVPEISFGDSRRLRHHLRDSLADCSCTITFASSSTHQRWNIYRSGGSVCSNDGGFGVDLFHSL</sequence>
<feature type="non-terminal residue" evidence="1">
    <location>
        <position position="64"/>
    </location>
</feature>
<feature type="non-terminal residue" evidence="1">
    <location>
        <position position="1"/>
    </location>
</feature>
<reference evidence="1 2" key="1">
    <citation type="submission" date="2021-05" db="EMBL/GenBank/DDBJ databases">
        <title>Genome Assembly of Synthetic Allotetraploid Brassica napus Reveals Homoeologous Exchanges between Subgenomes.</title>
        <authorList>
            <person name="Davis J.T."/>
        </authorList>
    </citation>
    <scope>NUCLEOTIDE SEQUENCE [LARGE SCALE GENOMIC DNA]</scope>
    <source>
        <strain evidence="2">cv. Da-Ae</strain>
        <tissue evidence="1">Seedling</tissue>
    </source>
</reference>
<evidence type="ECO:0000313" key="2">
    <source>
        <dbReference type="Proteomes" id="UP000824890"/>
    </source>
</evidence>
<evidence type="ECO:0000313" key="1">
    <source>
        <dbReference type="EMBL" id="KAH0896885.1"/>
    </source>
</evidence>
<accession>A0ABQ8AWG0</accession>
<comment type="caution">
    <text evidence="1">The sequence shown here is derived from an EMBL/GenBank/DDBJ whole genome shotgun (WGS) entry which is preliminary data.</text>
</comment>
<protein>
    <submittedName>
        <fullName evidence="1">Uncharacterized protein</fullName>
    </submittedName>
</protein>
<name>A0ABQ8AWG0_BRANA</name>
<organism evidence="1 2">
    <name type="scientific">Brassica napus</name>
    <name type="common">Rape</name>
    <dbReference type="NCBI Taxonomy" id="3708"/>
    <lineage>
        <taxon>Eukaryota</taxon>
        <taxon>Viridiplantae</taxon>
        <taxon>Streptophyta</taxon>
        <taxon>Embryophyta</taxon>
        <taxon>Tracheophyta</taxon>
        <taxon>Spermatophyta</taxon>
        <taxon>Magnoliopsida</taxon>
        <taxon>eudicotyledons</taxon>
        <taxon>Gunneridae</taxon>
        <taxon>Pentapetalae</taxon>
        <taxon>rosids</taxon>
        <taxon>malvids</taxon>
        <taxon>Brassicales</taxon>
        <taxon>Brassicaceae</taxon>
        <taxon>Brassiceae</taxon>
        <taxon>Brassica</taxon>
    </lineage>
</organism>
<dbReference type="EMBL" id="JAGKQM010000012">
    <property type="protein sequence ID" value="KAH0896885.1"/>
    <property type="molecule type" value="Genomic_DNA"/>
</dbReference>